<dbReference type="InterPro" id="IPR015915">
    <property type="entry name" value="Kelch-typ_b-propeller"/>
</dbReference>
<dbReference type="AlphaFoldDB" id="X6MCH4"/>
<dbReference type="PROSITE" id="PS50294">
    <property type="entry name" value="WD_REPEATS_REGION"/>
    <property type="match status" value="5"/>
</dbReference>
<feature type="repeat" description="WD" evidence="3">
    <location>
        <begin position="297"/>
        <end position="338"/>
    </location>
</feature>
<keyword evidence="4" id="KW-0812">Transmembrane</keyword>
<keyword evidence="1 3" id="KW-0853">WD repeat</keyword>
<dbReference type="PRINTS" id="PR00320">
    <property type="entry name" value="GPROTEINBRPT"/>
</dbReference>
<evidence type="ECO:0000313" key="5">
    <source>
        <dbReference type="EMBL" id="ETO11718.1"/>
    </source>
</evidence>
<feature type="repeat" description="WD" evidence="3">
    <location>
        <begin position="339"/>
        <end position="380"/>
    </location>
</feature>
<feature type="transmembrane region" description="Helical" evidence="4">
    <location>
        <begin position="236"/>
        <end position="254"/>
    </location>
</feature>
<evidence type="ECO:0000256" key="1">
    <source>
        <dbReference type="ARBA" id="ARBA00022574"/>
    </source>
</evidence>
<evidence type="ECO:0000313" key="6">
    <source>
        <dbReference type="Proteomes" id="UP000023152"/>
    </source>
</evidence>
<feature type="repeat" description="WD" evidence="3">
    <location>
        <begin position="470"/>
        <end position="504"/>
    </location>
</feature>
<organism evidence="5 6">
    <name type="scientific">Reticulomyxa filosa</name>
    <dbReference type="NCBI Taxonomy" id="46433"/>
    <lineage>
        <taxon>Eukaryota</taxon>
        <taxon>Sar</taxon>
        <taxon>Rhizaria</taxon>
        <taxon>Retaria</taxon>
        <taxon>Foraminifera</taxon>
        <taxon>Monothalamids</taxon>
        <taxon>Reticulomyxidae</taxon>
        <taxon>Reticulomyxa</taxon>
    </lineage>
</organism>
<dbReference type="SMART" id="SM00320">
    <property type="entry name" value="WD40"/>
    <property type="match status" value="7"/>
</dbReference>
<dbReference type="SUPFAM" id="SSF50978">
    <property type="entry name" value="WD40 repeat-like"/>
    <property type="match status" value="1"/>
</dbReference>
<dbReference type="Gene3D" id="2.120.10.80">
    <property type="entry name" value="Kelch-type beta propeller"/>
    <property type="match status" value="1"/>
</dbReference>
<accession>X6MCH4</accession>
<protein>
    <submittedName>
        <fullName evidence="5">WD repeat-containing protein</fullName>
    </submittedName>
</protein>
<keyword evidence="4" id="KW-1133">Transmembrane helix</keyword>
<dbReference type="PANTHER" id="PTHR19879:SF9">
    <property type="entry name" value="TRANSCRIPTION INITIATION FACTOR TFIID SUBUNIT 5"/>
    <property type="match status" value="1"/>
</dbReference>
<dbReference type="CDD" id="cd00200">
    <property type="entry name" value="WD40"/>
    <property type="match status" value="1"/>
</dbReference>
<dbReference type="Gene3D" id="2.130.10.10">
    <property type="entry name" value="YVTN repeat-like/Quinoprotein amine dehydrogenase"/>
    <property type="match status" value="3"/>
</dbReference>
<dbReference type="EMBL" id="ASPP01022123">
    <property type="protein sequence ID" value="ETO11718.1"/>
    <property type="molecule type" value="Genomic_DNA"/>
</dbReference>
<dbReference type="InterPro" id="IPR019775">
    <property type="entry name" value="WD40_repeat_CS"/>
</dbReference>
<feature type="repeat" description="WD" evidence="3">
    <location>
        <begin position="422"/>
        <end position="463"/>
    </location>
</feature>
<feature type="repeat" description="WD" evidence="3">
    <location>
        <begin position="505"/>
        <end position="546"/>
    </location>
</feature>
<dbReference type="PANTHER" id="PTHR19879">
    <property type="entry name" value="TRANSCRIPTION INITIATION FACTOR TFIID"/>
    <property type="match status" value="1"/>
</dbReference>
<evidence type="ECO:0000256" key="4">
    <source>
        <dbReference type="SAM" id="Phobius"/>
    </source>
</evidence>
<feature type="repeat" description="WD" evidence="3">
    <location>
        <begin position="547"/>
        <end position="579"/>
    </location>
</feature>
<sequence length="579" mass="65508">MGNQNKSQTSITTAPVQTLNTLPTPLSQSQCVLHKQEILICGGVDKRAYDVKLEGHCVVKLVNHRSNDKDSSEVTLLSFGGKEKHTLVMKYVSVWNNYQGMRAVIGGSNNHLLFITYYPKNISVFDLNTFQFIKHSTLLTSNYAWYHCFVSKSENGKEVKNKNNEMLLFCGNIGLSIEYYEVNKNEWMTFENILPIPLYDCFGILNEDNSHVHIIGGESPVSSAHMKAKVSEWRNALHLVIFISTLLFIFIFYFSKNELKLVIQYWIRILKIKLGWINEFNKIIIRYIRGFELLMVLQAHDDTVSSVGFSADGRKIVSASYDNTIRIWEVASGKQLQIFRGHTSRVFASRFSPDRHTVVSCAGDGTIRLWDVNTGNEVMKFKDLDKIWDVNFSPDGKYVVSGLQDSTVRLFDVHSGIEMKLLLGHSKDVVSTQFSPDGKMIVSSSNDKTVGVWNVESGEILKQFKGYDRIIRVNFSPDGQFIISGSLGNIIRIWNAKTEKEHKILKGHSNHVNDVKYFPDGRTIVSCSSDNTIRLWNVESGQKIQMLEGHSDCVKSVDVSQNGDTIVSGSADCKIRIWG</sequence>
<dbReference type="PROSITE" id="PS00678">
    <property type="entry name" value="WD_REPEATS_1"/>
    <property type="match status" value="4"/>
</dbReference>
<evidence type="ECO:0000256" key="2">
    <source>
        <dbReference type="ARBA" id="ARBA00022737"/>
    </source>
</evidence>
<name>X6MCH4_RETFI</name>
<dbReference type="Pfam" id="PF00400">
    <property type="entry name" value="WD40"/>
    <property type="match status" value="7"/>
</dbReference>
<dbReference type="InterPro" id="IPR015943">
    <property type="entry name" value="WD40/YVTN_repeat-like_dom_sf"/>
</dbReference>
<dbReference type="InterPro" id="IPR020472">
    <property type="entry name" value="WD40_PAC1"/>
</dbReference>
<dbReference type="Proteomes" id="UP000023152">
    <property type="component" value="Unassembled WGS sequence"/>
</dbReference>
<dbReference type="InterPro" id="IPR036322">
    <property type="entry name" value="WD40_repeat_dom_sf"/>
</dbReference>
<feature type="repeat" description="WD" evidence="3">
    <location>
        <begin position="387"/>
        <end position="421"/>
    </location>
</feature>
<keyword evidence="4" id="KW-0472">Membrane</keyword>
<dbReference type="SUPFAM" id="SSF50965">
    <property type="entry name" value="Galactose oxidase, central domain"/>
    <property type="match status" value="1"/>
</dbReference>
<proteinExistence type="predicted"/>
<keyword evidence="6" id="KW-1185">Reference proteome</keyword>
<dbReference type="PROSITE" id="PS50082">
    <property type="entry name" value="WD_REPEATS_2"/>
    <property type="match status" value="7"/>
</dbReference>
<keyword evidence="2" id="KW-0677">Repeat</keyword>
<gene>
    <name evidence="5" type="ORF">RFI_25658</name>
</gene>
<dbReference type="InterPro" id="IPR011043">
    <property type="entry name" value="Gal_Oxase/kelch_b-propeller"/>
</dbReference>
<comment type="caution">
    <text evidence="5">The sequence shown here is derived from an EMBL/GenBank/DDBJ whole genome shotgun (WGS) entry which is preliminary data.</text>
</comment>
<reference evidence="5 6" key="1">
    <citation type="journal article" date="2013" name="Curr. Biol.">
        <title>The Genome of the Foraminiferan Reticulomyxa filosa.</title>
        <authorList>
            <person name="Glockner G."/>
            <person name="Hulsmann N."/>
            <person name="Schleicher M."/>
            <person name="Noegel A.A."/>
            <person name="Eichinger L."/>
            <person name="Gallinger C."/>
            <person name="Pawlowski J."/>
            <person name="Sierra R."/>
            <person name="Euteneuer U."/>
            <person name="Pillet L."/>
            <person name="Moustafa A."/>
            <person name="Platzer M."/>
            <person name="Groth M."/>
            <person name="Szafranski K."/>
            <person name="Schliwa M."/>
        </authorList>
    </citation>
    <scope>NUCLEOTIDE SEQUENCE [LARGE SCALE GENOMIC DNA]</scope>
</reference>
<dbReference type="InterPro" id="IPR001680">
    <property type="entry name" value="WD40_rpt"/>
</dbReference>
<evidence type="ECO:0000256" key="3">
    <source>
        <dbReference type="PROSITE-ProRule" id="PRU00221"/>
    </source>
</evidence>